<dbReference type="GO" id="GO:0031297">
    <property type="term" value="P:replication fork processing"/>
    <property type="evidence" value="ECO:0007669"/>
    <property type="project" value="TreeGrafter"/>
</dbReference>
<name>A0A836FG30_9HYME</name>
<feature type="non-terminal residue" evidence="1">
    <location>
        <position position="95"/>
    </location>
</feature>
<dbReference type="GO" id="GO:0042800">
    <property type="term" value="F:histone H3K4 methyltransferase activity"/>
    <property type="evidence" value="ECO:0007669"/>
    <property type="project" value="TreeGrafter"/>
</dbReference>
<dbReference type="GO" id="GO:0006303">
    <property type="term" value="P:double-strand break repair via nonhomologous end joining"/>
    <property type="evidence" value="ECO:0007669"/>
    <property type="project" value="TreeGrafter"/>
</dbReference>
<keyword evidence="2" id="KW-1185">Reference proteome</keyword>
<sequence>MIQKQGHWIPHELNKRQMERRKNTCEILFERYKRKSFLHRIVGDEKWIYFENPKRNKSWVTQAHHPHRLQDRIALAGRRCSVFGGTRRVWSIMSC</sequence>
<feature type="non-terminal residue" evidence="1">
    <location>
        <position position="1"/>
    </location>
</feature>
<dbReference type="GO" id="GO:0005634">
    <property type="term" value="C:nucleus"/>
    <property type="evidence" value="ECO:0007669"/>
    <property type="project" value="TreeGrafter"/>
</dbReference>
<dbReference type="AlphaFoldDB" id="A0A836FG30"/>
<dbReference type="GO" id="GO:0015074">
    <property type="term" value="P:DNA integration"/>
    <property type="evidence" value="ECO:0007669"/>
    <property type="project" value="TreeGrafter"/>
</dbReference>
<dbReference type="PANTHER" id="PTHR46060">
    <property type="entry name" value="MARINER MOS1 TRANSPOSASE-LIKE PROTEIN"/>
    <property type="match status" value="1"/>
</dbReference>
<organism evidence="1 2">
    <name type="scientific">Pseudoatta argentina</name>
    <dbReference type="NCBI Taxonomy" id="621737"/>
    <lineage>
        <taxon>Eukaryota</taxon>
        <taxon>Metazoa</taxon>
        <taxon>Ecdysozoa</taxon>
        <taxon>Arthropoda</taxon>
        <taxon>Hexapoda</taxon>
        <taxon>Insecta</taxon>
        <taxon>Pterygota</taxon>
        <taxon>Neoptera</taxon>
        <taxon>Endopterygota</taxon>
        <taxon>Hymenoptera</taxon>
        <taxon>Apocrita</taxon>
        <taxon>Aculeata</taxon>
        <taxon>Formicoidea</taxon>
        <taxon>Formicidae</taxon>
        <taxon>Myrmicinae</taxon>
        <taxon>Pseudoatta</taxon>
    </lineage>
</organism>
<proteinExistence type="predicted"/>
<evidence type="ECO:0000313" key="1">
    <source>
        <dbReference type="EMBL" id="KAG5318821.1"/>
    </source>
</evidence>
<dbReference type="GO" id="GO:0000793">
    <property type="term" value="C:condensed chromosome"/>
    <property type="evidence" value="ECO:0007669"/>
    <property type="project" value="TreeGrafter"/>
</dbReference>
<gene>
    <name evidence="1" type="ORF">G6Z78_0006135</name>
</gene>
<dbReference type="GO" id="GO:0044774">
    <property type="term" value="P:mitotic DNA integrity checkpoint signaling"/>
    <property type="evidence" value="ECO:0007669"/>
    <property type="project" value="TreeGrafter"/>
</dbReference>
<dbReference type="GO" id="GO:0000729">
    <property type="term" value="P:DNA double-strand break processing"/>
    <property type="evidence" value="ECO:0007669"/>
    <property type="project" value="TreeGrafter"/>
</dbReference>
<dbReference type="GO" id="GO:0035861">
    <property type="term" value="C:site of double-strand break"/>
    <property type="evidence" value="ECO:0007669"/>
    <property type="project" value="TreeGrafter"/>
</dbReference>
<dbReference type="GO" id="GO:0046975">
    <property type="term" value="F:histone H3K36 methyltransferase activity"/>
    <property type="evidence" value="ECO:0007669"/>
    <property type="project" value="TreeGrafter"/>
</dbReference>
<dbReference type="InterPro" id="IPR036397">
    <property type="entry name" value="RNaseH_sf"/>
</dbReference>
<reference evidence="1" key="1">
    <citation type="submission" date="2020-02" db="EMBL/GenBank/DDBJ databases">
        <title>Relaxed selection underlies rapid genomic changes in the transitions from sociality to social parasitism in ants.</title>
        <authorList>
            <person name="Bi X."/>
        </authorList>
    </citation>
    <scope>NUCLEOTIDE SEQUENCE</scope>
    <source>
        <strain evidence="1">BGI-DK2014c</strain>
        <tissue evidence="1">Whole body</tissue>
    </source>
</reference>
<evidence type="ECO:0000313" key="2">
    <source>
        <dbReference type="Proteomes" id="UP000668214"/>
    </source>
</evidence>
<dbReference type="GO" id="GO:0003697">
    <property type="term" value="F:single-stranded DNA binding"/>
    <property type="evidence" value="ECO:0007669"/>
    <property type="project" value="TreeGrafter"/>
</dbReference>
<accession>A0A836FG30</accession>
<comment type="caution">
    <text evidence="1">The sequence shown here is derived from an EMBL/GenBank/DDBJ whole genome shotgun (WGS) entry which is preliminary data.</text>
</comment>
<dbReference type="InterPro" id="IPR052709">
    <property type="entry name" value="Transposase-MT_Hybrid"/>
</dbReference>
<dbReference type="EMBL" id="JAANIA010001806">
    <property type="protein sequence ID" value="KAG5318821.1"/>
    <property type="molecule type" value="Genomic_DNA"/>
</dbReference>
<protein>
    <submittedName>
        <fullName evidence="1">MOS1T transposase</fullName>
    </submittedName>
</protein>
<dbReference type="GO" id="GO:0003690">
    <property type="term" value="F:double-stranded DNA binding"/>
    <property type="evidence" value="ECO:0007669"/>
    <property type="project" value="TreeGrafter"/>
</dbReference>
<dbReference type="PANTHER" id="PTHR46060:SF2">
    <property type="entry name" value="HISTONE-LYSINE N-METHYLTRANSFERASE SETMAR"/>
    <property type="match status" value="1"/>
</dbReference>
<dbReference type="Proteomes" id="UP000668214">
    <property type="component" value="Unassembled WGS sequence"/>
</dbReference>
<dbReference type="GO" id="GO:0000014">
    <property type="term" value="F:single-stranded DNA endodeoxyribonuclease activity"/>
    <property type="evidence" value="ECO:0007669"/>
    <property type="project" value="TreeGrafter"/>
</dbReference>
<dbReference type="GO" id="GO:0044547">
    <property type="term" value="F:DNA topoisomerase binding"/>
    <property type="evidence" value="ECO:0007669"/>
    <property type="project" value="TreeGrafter"/>
</dbReference>
<dbReference type="Gene3D" id="3.30.420.10">
    <property type="entry name" value="Ribonuclease H-like superfamily/Ribonuclease H"/>
    <property type="match status" value="1"/>
</dbReference>